<evidence type="ECO:0000256" key="4">
    <source>
        <dbReference type="ARBA" id="ARBA00022833"/>
    </source>
</evidence>
<dbReference type="InterPro" id="IPR013860">
    <property type="entry name" value="AreA_GATA"/>
</dbReference>
<dbReference type="GO" id="GO:0005634">
    <property type="term" value="C:nucleus"/>
    <property type="evidence" value="ECO:0007669"/>
    <property type="project" value="UniProtKB-SubCell"/>
</dbReference>
<dbReference type="SUPFAM" id="SSF57716">
    <property type="entry name" value="Glucocorticoid receptor-like (DNA-binding domain)"/>
    <property type="match status" value="2"/>
</dbReference>
<feature type="region of interest" description="Disordered" evidence="9">
    <location>
        <begin position="303"/>
        <end position="346"/>
    </location>
</feature>
<accession>A0A507ED44</accession>
<dbReference type="InterPro" id="IPR000679">
    <property type="entry name" value="Znf_GATA"/>
</dbReference>
<dbReference type="Proteomes" id="UP000318582">
    <property type="component" value="Unassembled WGS sequence"/>
</dbReference>
<dbReference type="CDD" id="cd00202">
    <property type="entry name" value="ZnF_GATA"/>
    <property type="match status" value="2"/>
</dbReference>
<keyword evidence="3 8" id="KW-0863">Zinc-finger</keyword>
<dbReference type="GO" id="GO:0000122">
    <property type="term" value="P:negative regulation of transcription by RNA polymerase II"/>
    <property type="evidence" value="ECO:0007669"/>
    <property type="project" value="TreeGrafter"/>
</dbReference>
<dbReference type="Pfam" id="PF00320">
    <property type="entry name" value="GATA"/>
    <property type="match status" value="2"/>
</dbReference>
<evidence type="ECO:0000256" key="7">
    <source>
        <dbReference type="ARBA" id="ARBA00023242"/>
    </source>
</evidence>
<keyword evidence="12" id="KW-1185">Reference proteome</keyword>
<dbReference type="Gene3D" id="3.30.50.10">
    <property type="entry name" value="Erythroid Transcription Factor GATA-1, subunit A"/>
    <property type="match status" value="2"/>
</dbReference>
<evidence type="ECO:0000256" key="3">
    <source>
        <dbReference type="ARBA" id="ARBA00022771"/>
    </source>
</evidence>
<feature type="domain" description="GATA-type" evidence="10">
    <location>
        <begin position="528"/>
        <end position="575"/>
    </location>
</feature>
<evidence type="ECO:0000256" key="6">
    <source>
        <dbReference type="ARBA" id="ARBA00023163"/>
    </source>
</evidence>
<organism evidence="11 12">
    <name type="scientific">Powellomyces hirtus</name>
    <dbReference type="NCBI Taxonomy" id="109895"/>
    <lineage>
        <taxon>Eukaryota</taxon>
        <taxon>Fungi</taxon>
        <taxon>Fungi incertae sedis</taxon>
        <taxon>Chytridiomycota</taxon>
        <taxon>Chytridiomycota incertae sedis</taxon>
        <taxon>Chytridiomycetes</taxon>
        <taxon>Spizellomycetales</taxon>
        <taxon>Powellomycetaceae</taxon>
        <taxon>Powellomyces</taxon>
    </lineage>
</organism>
<evidence type="ECO:0000256" key="9">
    <source>
        <dbReference type="SAM" id="MobiDB-lite"/>
    </source>
</evidence>
<dbReference type="GO" id="GO:0000978">
    <property type="term" value="F:RNA polymerase II cis-regulatory region sequence-specific DNA binding"/>
    <property type="evidence" value="ECO:0007669"/>
    <property type="project" value="TreeGrafter"/>
</dbReference>
<dbReference type="FunFam" id="3.30.50.10:FF:000007">
    <property type="entry name" value="Nitrogen regulatory AreA, N-terminal"/>
    <property type="match status" value="1"/>
</dbReference>
<dbReference type="EMBL" id="QEAQ01000008">
    <property type="protein sequence ID" value="TPX61295.1"/>
    <property type="molecule type" value="Genomic_DNA"/>
</dbReference>
<evidence type="ECO:0000256" key="8">
    <source>
        <dbReference type="PROSITE-ProRule" id="PRU00094"/>
    </source>
</evidence>
<dbReference type="GO" id="GO:0008270">
    <property type="term" value="F:zinc ion binding"/>
    <property type="evidence" value="ECO:0007669"/>
    <property type="project" value="UniProtKB-KW"/>
</dbReference>
<dbReference type="SMART" id="SM00401">
    <property type="entry name" value="ZnF_GATA"/>
    <property type="match status" value="2"/>
</dbReference>
<keyword evidence="6" id="KW-0804">Transcription</keyword>
<dbReference type="InterPro" id="IPR039355">
    <property type="entry name" value="Transcription_factor_GATA"/>
</dbReference>
<reference evidence="11 12" key="1">
    <citation type="journal article" date="2019" name="Sci. Rep.">
        <title>Comparative genomics of chytrid fungi reveal insights into the obligate biotrophic and pathogenic lifestyle of Synchytrium endobioticum.</title>
        <authorList>
            <person name="van de Vossenberg B.T.L.H."/>
            <person name="Warris S."/>
            <person name="Nguyen H.D.T."/>
            <person name="van Gent-Pelzer M.P.E."/>
            <person name="Joly D.L."/>
            <person name="van de Geest H.C."/>
            <person name="Bonants P.J.M."/>
            <person name="Smith D.S."/>
            <person name="Levesque C.A."/>
            <person name="van der Lee T.A.J."/>
        </authorList>
    </citation>
    <scope>NUCLEOTIDE SEQUENCE [LARGE SCALE GENOMIC DNA]</scope>
    <source>
        <strain evidence="11 12">CBS 809.83</strain>
    </source>
</reference>
<dbReference type="PANTHER" id="PTHR10071">
    <property type="entry name" value="TRANSCRIPTION FACTOR GATA FAMILY MEMBER"/>
    <property type="match status" value="1"/>
</dbReference>
<protein>
    <recommendedName>
        <fullName evidence="10">GATA-type domain-containing protein</fullName>
    </recommendedName>
</protein>
<dbReference type="GO" id="GO:0045944">
    <property type="term" value="P:positive regulation of transcription by RNA polymerase II"/>
    <property type="evidence" value="ECO:0007669"/>
    <property type="project" value="TreeGrafter"/>
</dbReference>
<comment type="caution">
    <text evidence="11">The sequence shown here is derived from an EMBL/GenBank/DDBJ whole genome shotgun (WGS) entry which is preliminary data.</text>
</comment>
<dbReference type="PROSITE" id="PS50114">
    <property type="entry name" value="GATA_ZN_FINGER_2"/>
    <property type="match status" value="2"/>
</dbReference>
<proteinExistence type="predicted"/>
<keyword evidence="5" id="KW-0805">Transcription regulation</keyword>
<dbReference type="Pfam" id="PF08550">
    <property type="entry name" value="GATA_AreA"/>
    <property type="match status" value="1"/>
</dbReference>
<dbReference type="PROSITE" id="PS00344">
    <property type="entry name" value="GATA_ZN_FINGER_1"/>
    <property type="match status" value="2"/>
</dbReference>
<dbReference type="InterPro" id="IPR013088">
    <property type="entry name" value="Znf_NHR/GATA"/>
</dbReference>
<evidence type="ECO:0000256" key="5">
    <source>
        <dbReference type="ARBA" id="ARBA00023015"/>
    </source>
</evidence>
<dbReference type="PANTHER" id="PTHR10071:SF281">
    <property type="entry name" value="BOX A-BINDING FACTOR-RELATED"/>
    <property type="match status" value="1"/>
</dbReference>
<evidence type="ECO:0000256" key="2">
    <source>
        <dbReference type="ARBA" id="ARBA00022723"/>
    </source>
</evidence>
<evidence type="ECO:0000313" key="12">
    <source>
        <dbReference type="Proteomes" id="UP000318582"/>
    </source>
</evidence>
<dbReference type="GO" id="GO:0000981">
    <property type="term" value="F:DNA-binding transcription factor activity, RNA polymerase II-specific"/>
    <property type="evidence" value="ECO:0007669"/>
    <property type="project" value="TreeGrafter"/>
</dbReference>
<keyword evidence="2" id="KW-0479">Metal-binding</keyword>
<feature type="domain" description="GATA-type" evidence="10">
    <location>
        <begin position="465"/>
        <end position="518"/>
    </location>
</feature>
<keyword evidence="4" id="KW-0862">Zinc</keyword>
<evidence type="ECO:0000313" key="11">
    <source>
        <dbReference type="EMBL" id="TPX61295.1"/>
    </source>
</evidence>
<keyword evidence="7" id="KW-0539">Nucleus</keyword>
<evidence type="ECO:0000259" key="10">
    <source>
        <dbReference type="PROSITE" id="PS50114"/>
    </source>
</evidence>
<name>A0A507ED44_9FUNG</name>
<dbReference type="PRINTS" id="PR00619">
    <property type="entry name" value="GATAZNFINGER"/>
</dbReference>
<dbReference type="STRING" id="109895.A0A507ED44"/>
<comment type="subcellular location">
    <subcellularLocation>
        <location evidence="1">Nucleus</location>
    </subcellularLocation>
</comment>
<dbReference type="AlphaFoldDB" id="A0A507ED44"/>
<sequence>MAPLVLKVKGNESDFSSFADLETDDDLARAWKTCTKVKTELVNGNRLENLSWRLWHLHQALDHLSQKQFRRIASKASRQLDEADVKTPSLLAERSPRRSDAVDHQMESLSSQVSYFLPEEIKNIMLPALKPAMETVHVIPAQDPPSTAASAAVSTAPLADITPTTLGTVQGDPEPIFSSAQDVVQNMHSSMNTFSGFDYSMSGYGFSDDIFDDYLRDSVAGWQASMGNARVSMQPHVNSRSMPQSAMSSSAYFGGVSYAAEPVRTGFDMAASTFVDPPQAFTSAMLPYSDCLASWESSYLTTPGTPLQSQVTQDSSLPNPGSYQSSLSVHNIQPGSATQPQNNQIPSIDSSAQCLLSSFHVTAQQEIKCEQQMPMIESRGQQQMVASPQLMPSNKELAEAHSLLGHSLHSSVEELSRLSLSSTSSTESVQISRPISVAPSMKTAASALTPIPPRANRSVACAGNSDGKLMCENCQVTSTPLWRRSANNSILCNACGLYFKLHNTNRPKNLKPQAARKDQPVEVVQATCFNCHTSNTPLWRRDDAGRNLCNACGLYVKLHGAMRPLSMKTDVIRKRQRYENVGAARNGKKKVKSESDLDVNGCASSESTCASLPCLLASAEQPLASQTSLLESSASCSTVTSHLGKPLVSVPHVDSNYDFAAALMAYEAGMANAYAIDPQHTFG</sequence>
<evidence type="ECO:0000256" key="1">
    <source>
        <dbReference type="ARBA" id="ARBA00004123"/>
    </source>
</evidence>
<gene>
    <name evidence="11" type="ORF">PhCBS80983_g01152</name>
</gene>